<dbReference type="GO" id="GO:0016020">
    <property type="term" value="C:membrane"/>
    <property type="evidence" value="ECO:0007669"/>
    <property type="project" value="InterPro"/>
</dbReference>
<keyword evidence="2" id="KW-0812">Transmembrane</keyword>
<accession>X1KZS7</accession>
<comment type="caution">
    <text evidence="3">The sequence shown here is derived from an EMBL/GenBank/DDBJ whole genome shotgun (WGS) entry which is preliminary data.</text>
</comment>
<dbReference type="InterPro" id="IPR000462">
    <property type="entry name" value="CDP-OH_P_trans"/>
</dbReference>
<sequence length="91" mass="10211">MAILMALLCLKFLIKNNLKIALIFVFIASFLDFIDGAVARKTNTASKKGAYLDTILDRYVEGIVLLGFLFLPLPKILVSRPMILTFLFLIC</sequence>
<dbReference type="AlphaFoldDB" id="X1KZS7"/>
<dbReference type="InterPro" id="IPR043130">
    <property type="entry name" value="CDP-OH_PTrfase_TM_dom"/>
</dbReference>
<keyword evidence="2" id="KW-1133">Transmembrane helix</keyword>
<evidence type="ECO:0000313" key="3">
    <source>
        <dbReference type="EMBL" id="GAI12228.1"/>
    </source>
</evidence>
<keyword evidence="2" id="KW-0472">Membrane</keyword>
<dbReference type="GO" id="GO:0016780">
    <property type="term" value="F:phosphotransferase activity, for other substituted phosphate groups"/>
    <property type="evidence" value="ECO:0007669"/>
    <property type="project" value="InterPro"/>
</dbReference>
<dbReference type="Pfam" id="PF01066">
    <property type="entry name" value="CDP-OH_P_transf"/>
    <property type="match status" value="1"/>
</dbReference>
<protein>
    <recommendedName>
        <fullName evidence="4">CDP-alcohol phosphatidyltransferase</fullName>
    </recommendedName>
</protein>
<keyword evidence="1" id="KW-0808">Transferase</keyword>
<evidence type="ECO:0000256" key="1">
    <source>
        <dbReference type="ARBA" id="ARBA00022679"/>
    </source>
</evidence>
<reference evidence="3" key="1">
    <citation type="journal article" date="2014" name="Front. Microbiol.">
        <title>High frequency of phylogenetically diverse reductive dehalogenase-homologous genes in deep subseafloor sedimentary metagenomes.</title>
        <authorList>
            <person name="Kawai M."/>
            <person name="Futagami T."/>
            <person name="Toyoda A."/>
            <person name="Takaki Y."/>
            <person name="Nishi S."/>
            <person name="Hori S."/>
            <person name="Arai W."/>
            <person name="Tsubouchi T."/>
            <person name="Morono Y."/>
            <person name="Uchiyama I."/>
            <person name="Ito T."/>
            <person name="Fujiyama A."/>
            <person name="Inagaki F."/>
            <person name="Takami H."/>
        </authorList>
    </citation>
    <scope>NUCLEOTIDE SEQUENCE</scope>
    <source>
        <strain evidence="3">Expedition CK06-06</strain>
    </source>
</reference>
<gene>
    <name evidence="3" type="ORF">S06H3_23947</name>
</gene>
<evidence type="ECO:0008006" key="4">
    <source>
        <dbReference type="Google" id="ProtNLM"/>
    </source>
</evidence>
<dbReference type="EMBL" id="BARV01013156">
    <property type="protein sequence ID" value="GAI12228.1"/>
    <property type="molecule type" value="Genomic_DNA"/>
</dbReference>
<dbReference type="Gene3D" id="1.20.120.1760">
    <property type="match status" value="1"/>
</dbReference>
<dbReference type="GO" id="GO:0008654">
    <property type="term" value="P:phospholipid biosynthetic process"/>
    <property type="evidence" value="ECO:0007669"/>
    <property type="project" value="InterPro"/>
</dbReference>
<proteinExistence type="predicted"/>
<dbReference type="InterPro" id="IPR048254">
    <property type="entry name" value="CDP_ALCOHOL_P_TRANSF_CS"/>
</dbReference>
<feature type="transmembrane region" description="Helical" evidence="2">
    <location>
        <begin position="63"/>
        <end position="90"/>
    </location>
</feature>
<evidence type="ECO:0000256" key="2">
    <source>
        <dbReference type="SAM" id="Phobius"/>
    </source>
</evidence>
<name>X1KZS7_9ZZZZ</name>
<dbReference type="PROSITE" id="PS00379">
    <property type="entry name" value="CDP_ALCOHOL_P_TRANSF"/>
    <property type="match status" value="1"/>
</dbReference>
<organism evidence="3">
    <name type="scientific">marine sediment metagenome</name>
    <dbReference type="NCBI Taxonomy" id="412755"/>
    <lineage>
        <taxon>unclassified sequences</taxon>
        <taxon>metagenomes</taxon>
        <taxon>ecological metagenomes</taxon>
    </lineage>
</organism>